<dbReference type="Gene3D" id="2.170.140.10">
    <property type="entry name" value="Chitin binding domain"/>
    <property type="match status" value="1"/>
</dbReference>
<sequence length="131" mass="15138">MARIYFTLTVVMVLTLVSTNMAQKSRVKRQSNAYRFASGVEFVVPEIRESFSCENRDYGYYADIDNNCQVFHVCVPPAQQFSFFCPNTTIFDQRLLVCQDESFATPCRDAERFYVINQNFGVTDPEKLITI</sequence>
<evidence type="ECO:0000313" key="3">
    <source>
        <dbReference type="EMBL" id="CAD7648452.1"/>
    </source>
</evidence>
<dbReference type="GO" id="GO:0005576">
    <property type="term" value="C:extracellular region"/>
    <property type="evidence" value="ECO:0007669"/>
    <property type="project" value="InterPro"/>
</dbReference>
<dbReference type="PANTHER" id="PTHR22933:SF43">
    <property type="entry name" value="LP10131P"/>
    <property type="match status" value="1"/>
</dbReference>
<dbReference type="Proteomes" id="UP000728032">
    <property type="component" value="Unassembled WGS sequence"/>
</dbReference>
<organism evidence="3">
    <name type="scientific">Oppiella nova</name>
    <dbReference type="NCBI Taxonomy" id="334625"/>
    <lineage>
        <taxon>Eukaryota</taxon>
        <taxon>Metazoa</taxon>
        <taxon>Ecdysozoa</taxon>
        <taxon>Arthropoda</taxon>
        <taxon>Chelicerata</taxon>
        <taxon>Arachnida</taxon>
        <taxon>Acari</taxon>
        <taxon>Acariformes</taxon>
        <taxon>Sarcoptiformes</taxon>
        <taxon>Oribatida</taxon>
        <taxon>Brachypylina</taxon>
        <taxon>Oppioidea</taxon>
        <taxon>Oppiidae</taxon>
        <taxon>Oppiella</taxon>
    </lineage>
</organism>
<accession>A0A7R9LVH6</accession>
<dbReference type="InterPro" id="IPR036508">
    <property type="entry name" value="Chitin-bd_dom_sf"/>
</dbReference>
<name>A0A7R9LVH6_9ACAR</name>
<protein>
    <recommendedName>
        <fullName evidence="2">Chitin-binding type-2 domain-containing protein</fullName>
    </recommendedName>
</protein>
<dbReference type="Pfam" id="PF01607">
    <property type="entry name" value="CBM_14"/>
    <property type="match status" value="1"/>
</dbReference>
<dbReference type="SUPFAM" id="SSF57625">
    <property type="entry name" value="Invertebrate chitin-binding proteins"/>
    <property type="match status" value="1"/>
</dbReference>
<dbReference type="SMART" id="SM00494">
    <property type="entry name" value="ChtBD2"/>
    <property type="match status" value="1"/>
</dbReference>
<dbReference type="InterPro" id="IPR002557">
    <property type="entry name" value="Chitin-bd_dom"/>
</dbReference>
<reference evidence="3" key="1">
    <citation type="submission" date="2020-11" db="EMBL/GenBank/DDBJ databases">
        <authorList>
            <person name="Tran Van P."/>
        </authorList>
    </citation>
    <scope>NUCLEOTIDE SEQUENCE</scope>
</reference>
<evidence type="ECO:0000259" key="2">
    <source>
        <dbReference type="PROSITE" id="PS50940"/>
    </source>
</evidence>
<feature type="signal peptide" evidence="1">
    <location>
        <begin position="1"/>
        <end position="22"/>
    </location>
</feature>
<proteinExistence type="predicted"/>
<feature type="chain" id="PRO_5035680563" description="Chitin-binding type-2 domain-containing protein" evidence="1">
    <location>
        <begin position="23"/>
        <end position="131"/>
    </location>
</feature>
<evidence type="ECO:0000256" key="1">
    <source>
        <dbReference type="SAM" id="SignalP"/>
    </source>
</evidence>
<dbReference type="EMBL" id="OC917996">
    <property type="protein sequence ID" value="CAD7648452.1"/>
    <property type="molecule type" value="Genomic_DNA"/>
</dbReference>
<keyword evidence="1" id="KW-0732">Signal</keyword>
<dbReference type="InterPro" id="IPR052976">
    <property type="entry name" value="Scoloptoxin-like"/>
</dbReference>
<keyword evidence="4" id="KW-1185">Reference proteome</keyword>
<dbReference type="AlphaFoldDB" id="A0A7R9LVH6"/>
<gene>
    <name evidence="3" type="ORF">ONB1V03_LOCUS6765</name>
</gene>
<dbReference type="GO" id="GO:0008061">
    <property type="term" value="F:chitin binding"/>
    <property type="evidence" value="ECO:0007669"/>
    <property type="project" value="InterPro"/>
</dbReference>
<dbReference type="PANTHER" id="PTHR22933">
    <property type="entry name" value="FI18007P1-RELATED"/>
    <property type="match status" value="1"/>
</dbReference>
<dbReference type="EMBL" id="CAJPVJ010003171">
    <property type="protein sequence ID" value="CAG2167253.1"/>
    <property type="molecule type" value="Genomic_DNA"/>
</dbReference>
<dbReference type="OrthoDB" id="6407151at2759"/>
<feature type="domain" description="Chitin-binding type-2" evidence="2">
    <location>
        <begin position="50"/>
        <end position="109"/>
    </location>
</feature>
<evidence type="ECO:0000313" key="4">
    <source>
        <dbReference type="Proteomes" id="UP000728032"/>
    </source>
</evidence>
<dbReference type="PROSITE" id="PS50940">
    <property type="entry name" value="CHIT_BIND_II"/>
    <property type="match status" value="1"/>
</dbReference>